<dbReference type="EnsemblPlants" id="TraesCS7D02G056500.1">
    <property type="protein sequence ID" value="TraesCS7D02G056500.1.cds1"/>
    <property type="gene ID" value="TraesCS7D02G056500"/>
</dbReference>
<accession>A0A3B6TCP9</accession>
<dbReference type="Gramene" id="TraesSYM7D03G04341970.1">
    <property type="protein sequence ID" value="TraesSYM7D03G04341970.1.CDS1"/>
    <property type="gene ID" value="TraesSYM7D03G04341970"/>
</dbReference>
<feature type="region of interest" description="Disordered" evidence="1">
    <location>
        <begin position="89"/>
        <end position="127"/>
    </location>
</feature>
<evidence type="ECO:0000313" key="3">
    <source>
        <dbReference type="Proteomes" id="UP000019116"/>
    </source>
</evidence>
<dbReference type="Gramene" id="TraesWEE_scaffold_181743_01G000200.1">
    <property type="protein sequence ID" value="TraesWEE_scaffold_181743_01G000200.1"/>
    <property type="gene ID" value="TraesWEE_scaffold_181743_01G000200"/>
</dbReference>
<reference evidence="2" key="1">
    <citation type="submission" date="2018-08" db="EMBL/GenBank/DDBJ databases">
        <authorList>
            <person name="Rossello M."/>
        </authorList>
    </citation>
    <scope>NUCLEOTIDE SEQUENCE [LARGE SCALE GENOMIC DNA]</scope>
    <source>
        <strain evidence="2">cv. Chinese Spring</strain>
    </source>
</reference>
<dbReference type="Gramene" id="TraesCS7D03G0126800.1">
    <property type="protein sequence ID" value="TraesCS7D03G0126800.1.CDS1"/>
    <property type="gene ID" value="TraesCS7D03G0126800"/>
</dbReference>
<dbReference type="OrthoDB" id="691300at2759"/>
<dbReference type="Gramene" id="TraesLDM7D03G04295340.1">
    <property type="protein sequence ID" value="TraesLDM7D03G04295340.1.CDS1"/>
    <property type="gene ID" value="TraesLDM7D03G04295340"/>
</dbReference>
<protein>
    <submittedName>
        <fullName evidence="2">Uncharacterized protein</fullName>
    </submittedName>
</protein>
<proteinExistence type="predicted"/>
<dbReference type="AlphaFoldDB" id="A0A3B6TCP9"/>
<dbReference type="Gramene" id="TraesNOR7D03G04337510.1">
    <property type="protein sequence ID" value="TraesNOR7D03G04337510.1.CDS1"/>
    <property type="gene ID" value="TraesNOR7D03G04337510"/>
</dbReference>
<dbReference type="Proteomes" id="UP000019116">
    <property type="component" value="Chromosome 7D"/>
</dbReference>
<dbReference type="Gramene" id="TraesCS7D02G056500.1">
    <property type="protein sequence ID" value="TraesCS7D02G056500.1.cds1"/>
    <property type="gene ID" value="TraesCS7D02G056500"/>
</dbReference>
<keyword evidence="3" id="KW-1185">Reference proteome</keyword>
<reference evidence="2" key="2">
    <citation type="submission" date="2018-10" db="UniProtKB">
        <authorList>
            <consortium name="EnsemblPlants"/>
        </authorList>
    </citation>
    <scope>IDENTIFICATION</scope>
</reference>
<evidence type="ECO:0000313" key="2">
    <source>
        <dbReference type="EnsemblPlants" id="TraesCS7D02G056500.1.cds1"/>
    </source>
</evidence>
<evidence type="ECO:0000256" key="1">
    <source>
        <dbReference type="SAM" id="MobiDB-lite"/>
    </source>
</evidence>
<dbReference type="OMA" id="EETHGHS"/>
<dbReference type="Gramene" id="TraesARI7D03G04364030.1">
    <property type="protein sequence ID" value="TraesARI7D03G04364030.1.CDS1"/>
    <property type="gene ID" value="TraesARI7D03G04364030"/>
</dbReference>
<feature type="region of interest" description="Disordered" evidence="1">
    <location>
        <begin position="224"/>
        <end position="248"/>
    </location>
</feature>
<sequence length="248" mass="26504">MPQEAAAAPNAADEQVAVGVGIEYEDEASASNITTDATELPPPPPVYAPMEWMLARPSAGWLVDDPDRYFSDEELAAPPPPLMYSCPGYGYGSGLPSPTPSDEDPEHFKPPGYDPLPEFSSPPAAVPLDAPKPRLVINLLPKVKTEEIEAAAPTLALLARRDLNLPALEVEEEERQVAARPSALPTPSPEARVLLRRFASAMAVRPTGARAGTWSPEELGLTGRVADLRPHEAAPQLPSSSAEGPRRR</sequence>
<organism evidence="2">
    <name type="scientific">Triticum aestivum</name>
    <name type="common">Wheat</name>
    <dbReference type="NCBI Taxonomy" id="4565"/>
    <lineage>
        <taxon>Eukaryota</taxon>
        <taxon>Viridiplantae</taxon>
        <taxon>Streptophyta</taxon>
        <taxon>Embryophyta</taxon>
        <taxon>Tracheophyta</taxon>
        <taxon>Spermatophyta</taxon>
        <taxon>Magnoliopsida</taxon>
        <taxon>Liliopsida</taxon>
        <taxon>Poales</taxon>
        <taxon>Poaceae</taxon>
        <taxon>BOP clade</taxon>
        <taxon>Pooideae</taxon>
        <taxon>Triticodae</taxon>
        <taxon>Triticeae</taxon>
        <taxon>Triticinae</taxon>
        <taxon>Triticum</taxon>
    </lineage>
</organism>
<dbReference type="Gramene" id="TraesCAD_scaffold_128766_01G000200.1">
    <property type="protein sequence ID" value="TraesCAD_scaffold_128766_01G000200.1"/>
    <property type="gene ID" value="TraesCAD_scaffold_128766_01G000200"/>
</dbReference>
<name>A0A3B6TCP9_WHEAT</name>